<feature type="active site" description="Proton donor" evidence="3">
    <location>
        <position position="752"/>
    </location>
</feature>
<evidence type="ECO:0000313" key="11">
    <source>
        <dbReference type="EMBL" id="KNE67260.1"/>
    </source>
</evidence>
<dbReference type="InterPro" id="IPR036971">
    <property type="entry name" value="PDEase_catalytic_dom_sf"/>
</dbReference>
<comment type="cofactor">
    <cofactor evidence="6">
        <name>a divalent metal cation</name>
        <dbReference type="ChEBI" id="CHEBI:60240"/>
    </cofactor>
    <text evidence="6">Binds 2 divalent metal cations per subunit. Site 1 may preferentially bind zinc ions, while site 2 has a preference for magnesium and/or manganese ions.</text>
</comment>
<keyword evidence="9" id="KW-0472">Membrane</keyword>
<feature type="transmembrane region" description="Helical" evidence="9">
    <location>
        <begin position="403"/>
        <end position="423"/>
    </location>
</feature>
<dbReference type="AlphaFoldDB" id="A0A0L0SXY6"/>
<feature type="binding site" evidence="5">
    <location>
        <position position="793"/>
    </location>
    <ligand>
        <name>Zn(2+)</name>
        <dbReference type="ChEBI" id="CHEBI:29105"/>
        <label>2</label>
    </ligand>
</feature>
<dbReference type="OrthoDB" id="546632at2759"/>
<dbReference type="Proteomes" id="UP000054350">
    <property type="component" value="Unassembled WGS sequence"/>
</dbReference>
<dbReference type="VEuPathDB" id="FungiDB:AMAG_12328"/>
<evidence type="ECO:0000256" key="5">
    <source>
        <dbReference type="PIRSR" id="PIRSR623088-3"/>
    </source>
</evidence>
<accession>A0A0L0SXY6</accession>
<evidence type="ECO:0000256" key="6">
    <source>
        <dbReference type="RuleBase" id="RU363067"/>
    </source>
</evidence>
<keyword evidence="9" id="KW-1133">Transmembrane helix</keyword>
<feature type="binding site" evidence="4">
    <location>
        <position position="793"/>
    </location>
    <ligand>
        <name>AMP</name>
        <dbReference type="ChEBI" id="CHEBI:456215"/>
    </ligand>
</feature>
<feature type="compositionally biased region" description="Low complexity" evidence="8">
    <location>
        <begin position="129"/>
        <end position="176"/>
    </location>
</feature>
<feature type="binding site" evidence="4">
    <location>
        <position position="905"/>
    </location>
    <ligand>
        <name>AMP</name>
        <dbReference type="ChEBI" id="CHEBI:456215"/>
    </ligand>
</feature>
<feature type="transmembrane region" description="Helical" evidence="9">
    <location>
        <begin position="363"/>
        <end position="383"/>
    </location>
</feature>
<reference evidence="11 12" key="1">
    <citation type="submission" date="2009-11" db="EMBL/GenBank/DDBJ databases">
        <title>Annotation of Allomyces macrogynus ATCC 38327.</title>
        <authorList>
            <consortium name="The Broad Institute Genome Sequencing Platform"/>
            <person name="Russ C."/>
            <person name="Cuomo C."/>
            <person name="Burger G."/>
            <person name="Gray M.W."/>
            <person name="Holland P.W.H."/>
            <person name="King N."/>
            <person name="Lang F.B.F."/>
            <person name="Roger A.J."/>
            <person name="Ruiz-Trillo I."/>
            <person name="Young S.K."/>
            <person name="Zeng Q."/>
            <person name="Gargeya S."/>
            <person name="Fitzgerald M."/>
            <person name="Haas B."/>
            <person name="Abouelleil A."/>
            <person name="Alvarado L."/>
            <person name="Arachchi H.M."/>
            <person name="Berlin A."/>
            <person name="Chapman S.B."/>
            <person name="Gearin G."/>
            <person name="Goldberg J."/>
            <person name="Griggs A."/>
            <person name="Gujja S."/>
            <person name="Hansen M."/>
            <person name="Heiman D."/>
            <person name="Howarth C."/>
            <person name="Larimer J."/>
            <person name="Lui A."/>
            <person name="MacDonald P.J.P."/>
            <person name="McCowen C."/>
            <person name="Montmayeur A."/>
            <person name="Murphy C."/>
            <person name="Neiman D."/>
            <person name="Pearson M."/>
            <person name="Priest M."/>
            <person name="Roberts A."/>
            <person name="Saif S."/>
            <person name="Shea T."/>
            <person name="Sisk P."/>
            <person name="Stolte C."/>
            <person name="Sykes S."/>
            <person name="Wortman J."/>
            <person name="Nusbaum C."/>
            <person name="Birren B."/>
        </authorList>
    </citation>
    <scope>NUCLEOTIDE SEQUENCE [LARGE SCALE GENOMIC DNA]</scope>
    <source>
        <strain evidence="11 12">ATCC 38327</strain>
    </source>
</reference>
<keyword evidence="7" id="KW-0175">Coiled coil</keyword>
<protein>
    <recommendedName>
        <fullName evidence="6">Phosphodiesterase</fullName>
        <ecNumber evidence="6">3.1.4.-</ecNumber>
    </recommendedName>
</protein>
<dbReference type="CDD" id="cd00077">
    <property type="entry name" value="HDc"/>
    <property type="match status" value="1"/>
</dbReference>
<feature type="binding site" evidence="4">
    <location>
        <begin position="752"/>
        <end position="756"/>
    </location>
    <ligand>
        <name>AMP</name>
        <dbReference type="ChEBI" id="CHEBI:456215"/>
    </ligand>
</feature>
<dbReference type="SUPFAM" id="SSF109604">
    <property type="entry name" value="HD-domain/PDEase-like"/>
    <property type="match status" value="1"/>
</dbReference>
<feature type="transmembrane region" description="Helical" evidence="9">
    <location>
        <begin position="435"/>
        <end position="458"/>
    </location>
</feature>
<dbReference type="GO" id="GO:0046872">
    <property type="term" value="F:metal ion binding"/>
    <property type="evidence" value="ECO:0007669"/>
    <property type="project" value="UniProtKB-KW"/>
</dbReference>
<dbReference type="EC" id="3.1.4.-" evidence="6"/>
<organism evidence="11 12">
    <name type="scientific">Allomyces macrogynus (strain ATCC 38327)</name>
    <name type="common">Allomyces javanicus var. macrogynus</name>
    <dbReference type="NCBI Taxonomy" id="578462"/>
    <lineage>
        <taxon>Eukaryota</taxon>
        <taxon>Fungi</taxon>
        <taxon>Fungi incertae sedis</taxon>
        <taxon>Blastocladiomycota</taxon>
        <taxon>Blastocladiomycetes</taxon>
        <taxon>Blastocladiales</taxon>
        <taxon>Blastocladiaceae</taxon>
        <taxon>Allomyces</taxon>
    </lineage>
</organism>
<feature type="domain" description="PDEase" evidence="10">
    <location>
        <begin position="677"/>
        <end position="1001"/>
    </location>
</feature>
<feature type="binding site" evidence="5">
    <location>
        <position position="792"/>
    </location>
    <ligand>
        <name>Zn(2+)</name>
        <dbReference type="ChEBI" id="CHEBI:29105"/>
        <label>1</label>
    </ligand>
</feature>
<dbReference type="GO" id="GO:0007165">
    <property type="term" value="P:signal transduction"/>
    <property type="evidence" value="ECO:0007669"/>
    <property type="project" value="InterPro"/>
</dbReference>
<dbReference type="Gene3D" id="1.10.1300.10">
    <property type="entry name" value="3'5'-cyclic nucleotide phosphodiesterase, catalytic domain"/>
    <property type="match status" value="1"/>
</dbReference>
<keyword evidence="1 5" id="KW-0479">Metal-binding</keyword>
<dbReference type="InterPro" id="IPR023088">
    <property type="entry name" value="PDEase"/>
</dbReference>
<evidence type="ECO:0000256" key="8">
    <source>
        <dbReference type="SAM" id="MobiDB-lite"/>
    </source>
</evidence>
<feature type="binding site" evidence="5">
    <location>
        <position position="793"/>
    </location>
    <ligand>
        <name>Zn(2+)</name>
        <dbReference type="ChEBI" id="CHEBI:29105"/>
        <label>1</label>
    </ligand>
</feature>
<feature type="binding site" evidence="5">
    <location>
        <position position="905"/>
    </location>
    <ligand>
        <name>Zn(2+)</name>
        <dbReference type="ChEBI" id="CHEBI:29105"/>
        <label>1</label>
    </ligand>
</feature>
<dbReference type="STRING" id="578462.A0A0L0SXY6"/>
<dbReference type="PROSITE" id="PS00126">
    <property type="entry name" value="PDEASE_I_1"/>
    <property type="match status" value="1"/>
</dbReference>
<evidence type="ECO:0000256" key="1">
    <source>
        <dbReference type="ARBA" id="ARBA00022723"/>
    </source>
</evidence>
<feature type="region of interest" description="Disordered" evidence="8">
    <location>
        <begin position="1"/>
        <end position="180"/>
    </location>
</feature>
<feature type="compositionally biased region" description="Basic and acidic residues" evidence="8">
    <location>
        <begin position="73"/>
        <end position="84"/>
    </location>
</feature>
<dbReference type="InterPro" id="IPR002073">
    <property type="entry name" value="PDEase_catalytic_dom"/>
</dbReference>
<dbReference type="PANTHER" id="PTHR11347">
    <property type="entry name" value="CYCLIC NUCLEOTIDE PHOSPHODIESTERASE"/>
    <property type="match status" value="1"/>
</dbReference>
<keyword evidence="12" id="KW-1185">Reference proteome</keyword>
<feature type="region of interest" description="Disordered" evidence="8">
    <location>
        <begin position="1051"/>
        <end position="1073"/>
    </location>
</feature>
<keyword evidence="2 6" id="KW-0378">Hydrolase</keyword>
<dbReference type="PRINTS" id="PR00387">
    <property type="entry name" value="PDIESTERASE1"/>
</dbReference>
<proteinExistence type="inferred from homology"/>
<feature type="compositionally biased region" description="Basic and acidic residues" evidence="8">
    <location>
        <begin position="1054"/>
        <end position="1065"/>
    </location>
</feature>
<keyword evidence="9" id="KW-0812">Transmembrane</keyword>
<evidence type="ECO:0000259" key="10">
    <source>
        <dbReference type="PROSITE" id="PS51845"/>
    </source>
</evidence>
<evidence type="ECO:0000256" key="7">
    <source>
        <dbReference type="SAM" id="Coils"/>
    </source>
</evidence>
<dbReference type="eggNOG" id="KOG3689">
    <property type="taxonomic scope" value="Eukaryota"/>
</dbReference>
<comment type="similarity">
    <text evidence="6">Belongs to the cyclic nucleotide phosphodiesterase family.</text>
</comment>
<dbReference type="EMBL" id="GG745352">
    <property type="protein sequence ID" value="KNE67260.1"/>
    <property type="molecule type" value="Genomic_DNA"/>
</dbReference>
<evidence type="ECO:0000256" key="9">
    <source>
        <dbReference type="SAM" id="Phobius"/>
    </source>
</evidence>
<evidence type="ECO:0000313" key="12">
    <source>
        <dbReference type="Proteomes" id="UP000054350"/>
    </source>
</evidence>
<dbReference type="PROSITE" id="PS51845">
    <property type="entry name" value="PDEASE_I_2"/>
    <property type="match status" value="1"/>
</dbReference>
<feature type="transmembrane region" description="Helical" evidence="9">
    <location>
        <begin position="478"/>
        <end position="502"/>
    </location>
</feature>
<evidence type="ECO:0000256" key="3">
    <source>
        <dbReference type="PIRSR" id="PIRSR623088-1"/>
    </source>
</evidence>
<dbReference type="SMART" id="SM00471">
    <property type="entry name" value="HDc"/>
    <property type="match status" value="1"/>
</dbReference>
<dbReference type="InterPro" id="IPR023174">
    <property type="entry name" value="PDEase_CS"/>
</dbReference>
<reference evidence="12" key="2">
    <citation type="submission" date="2009-11" db="EMBL/GenBank/DDBJ databases">
        <title>The Genome Sequence of Allomyces macrogynus strain ATCC 38327.</title>
        <authorList>
            <consortium name="The Broad Institute Genome Sequencing Platform"/>
            <person name="Russ C."/>
            <person name="Cuomo C."/>
            <person name="Shea T."/>
            <person name="Young S.K."/>
            <person name="Zeng Q."/>
            <person name="Koehrsen M."/>
            <person name="Haas B."/>
            <person name="Borodovsky M."/>
            <person name="Guigo R."/>
            <person name="Alvarado L."/>
            <person name="Berlin A."/>
            <person name="Borenstein D."/>
            <person name="Chen Z."/>
            <person name="Engels R."/>
            <person name="Freedman E."/>
            <person name="Gellesch M."/>
            <person name="Goldberg J."/>
            <person name="Griggs A."/>
            <person name="Gujja S."/>
            <person name="Heiman D."/>
            <person name="Hepburn T."/>
            <person name="Howarth C."/>
            <person name="Jen D."/>
            <person name="Larson L."/>
            <person name="Lewis B."/>
            <person name="Mehta T."/>
            <person name="Park D."/>
            <person name="Pearson M."/>
            <person name="Roberts A."/>
            <person name="Saif S."/>
            <person name="Shenoy N."/>
            <person name="Sisk P."/>
            <person name="Stolte C."/>
            <person name="Sykes S."/>
            <person name="Walk T."/>
            <person name="White J."/>
            <person name="Yandava C."/>
            <person name="Burger G."/>
            <person name="Gray M.W."/>
            <person name="Holland P.W.H."/>
            <person name="King N."/>
            <person name="Lang F.B.F."/>
            <person name="Roger A.J."/>
            <person name="Ruiz-Trillo I."/>
            <person name="Lander E."/>
            <person name="Nusbaum C."/>
        </authorList>
    </citation>
    <scope>NUCLEOTIDE SEQUENCE [LARGE SCALE GENOMIC DNA]</scope>
    <source>
        <strain evidence="12">ATCC 38327</strain>
    </source>
</reference>
<feature type="transmembrane region" description="Helical" evidence="9">
    <location>
        <begin position="339"/>
        <end position="356"/>
    </location>
</feature>
<feature type="region of interest" description="Disordered" evidence="8">
    <location>
        <begin position="252"/>
        <end position="296"/>
    </location>
</feature>
<dbReference type="InterPro" id="IPR003607">
    <property type="entry name" value="HD/PDEase_dom"/>
</dbReference>
<dbReference type="Pfam" id="PF00233">
    <property type="entry name" value="PDEase_I"/>
    <property type="match status" value="1"/>
</dbReference>
<feature type="compositionally biased region" description="Low complexity" evidence="8">
    <location>
        <begin position="32"/>
        <end position="58"/>
    </location>
</feature>
<evidence type="ECO:0000256" key="2">
    <source>
        <dbReference type="ARBA" id="ARBA00022801"/>
    </source>
</evidence>
<feature type="binding site" evidence="5">
    <location>
        <position position="756"/>
    </location>
    <ligand>
        <name>Zn(2+)</name>
        <dbReference type="ChEBI" id="CHEBI:29105"/>
        <label>1</label>
    </ligand>
</feature>
<name>A0A0L0SXY6_ALLM3</name>
<feature type="coiled-coil region" evidence="7">
    <location>
        <begin position="513"/>
        <end position="540"/>
    </location>
</feature>
<dbReference type="GO" id="GO:0004114">
    <property type="term" value="F:3',5'-cyclic-nucleotide phosphodiesterase activity"/>
    <property type="evidence" value="ECO:0007669"/>
    <property type="project" value="InterPro"/>
</dbReference>
<evidence type="ECO:0000256" key="4">
    <source>
        <dbReference type="PIRSR" id="PIRSR623088-2"/>
    </source>
</evidence>
<sequence>MSPQSRASFAAGPSVSGPGPGPVPAGPHPNGDSAARSPANPDANDPNNANGAGHPGPRSGSGSMERYQYPSEYVKELRKERDMYQRTLLHSVGPNAPARGNPTPPPSQAHGESTLLDAAQSPTPSSRIAAAAHAGGERAPTSSGGNNAASAATGGDGTFSRTAAAPAPAGTGSRPTVAGSRSVMQSNSSVIHQSGENAFPVVNAAGRAGSTMSLTAPFYTPGQPTAAAAGGRPAHPLATMTVRRRASVMSYSSTHSKRNRGLAGAPAPMQSLSRTQHGKAASVSVGQGGNSGPRARLSTVLTSASNTSNPSRPVSKVGTAEDAFEPLVGSITLQMPFHYLWYGCLLFIGYAVGWVGSTRPVTISFYFATVFTITQLSRIIYAVNQYSLVPLYLSFVPFFEFCLLAREGHILFSVLWFISLMVINMQCGASSLRLHILGSSLCMLAVYVLAAMGLMWSASPINVFNATSGAIMSELAPITINVAAEGTFLLFMLLLQSALFMLQRFIKRYAYFLIDRQRRMQKLQAANAELQDKLKALKTEVDLDLDSPITKVIQIIKGIQAKAAMDPEVVESLDYVIGILSSNKLFHVDLNAFKEHIDTDVRTWLDNMFQTKETQPSPDLNPGGTMAAASTQDLPAATAGSVTASTTAVPGTAGGGASGAGGMGGMPAAIPEIVYKPVLPNGAQIQAVLQQSESWDFNCFELAQLTNGHPLAALAHHLFARYDFWSAFRFDASKVDAFVHQIEAGYRINPYHNSIHATDVTQTIHYFLSVLGMADLISVEERLACILAACVHDVDHPGVNNAFLIEARNVLSVRYNDQAVLESHHCARAFEWLLTNDECNFLAALPPATVKHIRQCIVRMVLATDMSMHFEFVTKFKNKVAGQGINVQDGKDRTLLMEIAIKCADVSNPTKIAPLAQKWTELVIQEFYLQGDAERARGLPISGFMDRYNPGIAKCQVAFIDFIVLPLYEVWDQYMNEDGTFKAVENITANREFWKAFQDPPPGTALEISSIPTPDYLIDSATRPLDVSSFPPIFTNVPTVCKFALPRLPGMPGETRENADQDARNVRAAGAAP</sequence>
<feature type="binding site" evidence="4">
    <location>
        <position position="956"/>
    </location>
    <ligand>
        <name>AMP</name>
        <dbReference type="ChEBI" id="CHEBI:456215"/>
    </ligand>
</feature>
<gene>
    <name evidence="11" type="ORF">AMAG_12328</name>
</gene>